<name>A0AAX4J4C5_9PEZI</name>
<dbReference type="GO" id="GO:0004497">
    <property type="term" value="F:monooxygenase activity"/>
    <property type="evidence" value="ECO:0007669"/>
    <property type="project" value="InterPro"/>
</dbReference>
<accession>A0AAX4J4C5</accession>
<sequence>MRRKAIAPVFATPLVMSCERLYEALVQRLLVRFRAVKAIDVTCTTNLGYDFRFADVKDFEHDMFMIARTLGRMKMVSCHIGRWFFGVMRAPAKWAKRVELASPGMICVLWFYIECRAYSQVKFSSLPEGVDASGERGLALHQHRNQHRRTRHCICNIHVAQSPREARTTQERNFRMRKSLSRLLSYQELKEINRLHAVVQEAFLMSHSVAGRLLGTAPDNEINFRDLIIPKGVTVSFSKYDTYLDPKIFPKPHISNRSLDPNERKRLRKYVNNSGRGTLAVYGWT</sequence>
<dbReference type="KEGG" id="cdet:87951751"/>
<dbReference type="PROSITE" id="PS51257">
    <property type="entry name" value="PROKAR_LIPOPROTEIN"/>
    <property type="match status" value="1"/>
</dbReference>
<reference evidence="2" key="1">
    <citation type="journal article" date="2023" name="bioRxiv">
        <title>Complete genome of the Medicago anthracnose fungus, Colletotrichum destructivum, reveals a mini-chromosome-like region within a core chromosome.</title>
        <authorList>
            <person name="Lapalu N."/>
            <person name="Simon A."/>
            <person name="Lu A."/>
            <person name="Plaumann P.-L."/>
            <person name="Amselem J."/>
            <person name="Pigne S."/>
            <person name="Auger A."/>
            <person name="Koch C."/>
            <person name="Dallery J.-F."/>
            <person name="O'Connell R.J."/>
        </authorList>
    </citation>
    <scope>NUCLEOTIDE SEQUENCE [LARGE SCALE GENOMIC DNA]</scope>
    <source>
        <strain evidence="2">CBS 520.97</strain>
    </source>
</reference>
<dbReference type="Gene3D" id="1.10.630.10">
    <property type="entry name" value="Cytochrome P450"/>
    <property type="match status" value="1"/>
</dbReference>
<evidence type="ECO:0000313" key="2">
    <source>
        <dbReference type="Proteomes" id="UP001322277"/>
    </source>
</evidence>
<dbReference type="SUPFAM" id="SSF48264">
    <property type="entry name" value="Cytochrome P450"/>
    <property type="match status" value="1"/>
</dbReference>
<dbReference type="RefSeq" id="XP_062787458.1">
    <property type="nucleotide sequence ID" value="XM_062931407.1"/>
</dbReference>
<dbReference type="GO" id="GO:0005506">
    <property type="term" value="F:iron ion binding"/>
    <property type="evidence" value="ECO:0007669"/>
    <property type="project" value="InterPro"/>
</dbReference>
<dbReference type="GO" id="GO:0020037">
    <property type="term" value="F:heme binding"/>
    <property type="evidence" value="ECO:0007669"/>
    <property type="project" value="InterPro"/>
</dbReference>
<dbReference type="GeneID" id="87951751"/>
<dbReference type="EMBL" id="CP137315">
    <property type="protein sequence ID" value="WQF90237.1"/>
    <property type="molecule type" value="Genomic_DNA"/>
</dbReference>
<proteinExistence type="predicted"/>
<dbReference type="InterPro" id="IPR036396">
    <property type="entry name" value="Cyt_P450_sf"/>
</dbReference>
<dbReference type="InterPro" id="IPR001128">
    <property type="entry name" value="Cyt_P450"/>
</dbReference>
<organism evidence="1 2">
    <name type="scientific">Colletotrichum destructivum</name>
    <dbReference type="NCBI Taxonomy" id="34406"/>
    <lineage>
        <taxon>Eukaryota</taxon>
        <taxon>Fungi</taxon>
        <taxon>Dikarya</taxon>
        <taxon>Ascomycota</taxon>
        <taxon>Pezizomycotina</taxon>
        <taxon>Sordariomycetes</taxon>
        <taxon>Hypocreomycetidae</taxon>
        <taxon>Glomerellales</taxon>
        <taxon>Glomerellaceae</taxon>
        <taxon>Colletotrichum</taxon>
        <taxon>Colletotrichum destructivum species complex</taxon>
    </lineage>
</organism>
<dbReference type="GO" id="GO:0016705">
    <property type="term" value="F:oxidoreductase activity, acting on paired donors, with incorporation or reduction of molecular oxygen"/>
    <property type="evidence" value="ECO:0007669"/>
    <property type="project" value="InterPro"/>
</dbReference>
<dbReference type="Pfam" id="PF00067">
    <property type="entry name" value="p450"/>
    <property type="match status" value="1"/>
</dbReference>
<evidence type="ECO:0000313" key="1">
    <source>
        <dbReference type="EMBL" id="WQF90237.1"/>
    </source>
</evidence>
<keyword evidence="2" id="KW-1185">Reference proteome</keyword>
<dbReference type="Proteomes" id="UP001322277">
    <property type="component" value="Chromosome 11"/>
</dbReference>
<protein>
    <submittedName>
        <fullName evidence="1">Cytochrome P450</fullName>
    </submittedName>
</protein>
<gene>
    <name evidence="1" type="ORF">CDEST_15251</name>
</gene>
<dbReference type="AlphaFoldDB" id="A0AAX4J4C5"/>